<dbReference type="AlphaFoldDB" id="A0A2U1BEF9"/>
<name>A0A2U1BEF9_9FIRM</name>
<proteinExistence type="predicted"/>
<accession>A0A2U1BEF9</accession>
<dbReference type="EMBL" id="QEKK01000011">
    <property type="protein sequence ID" value="PVY47035.1"/>
    <property type="molecule type" value="Genomic_DNA"/>
</dbReference>
<dbReference type="OrthoDB" id="1956472at2"/>
<sequence>MNECTQKSILQMARGAIQERADYEMSRLLDNILDPNTAATAQRTLTLTLKLKPDDTRQNIAVSCVAKSVLAATNPVTTSLYVADEETIVEMVPQVPGQTAIDGSEQEAPPLLKLIKTAG</sequence>
<comment type="caution">
    <text evidence="1">The sequence shown here is derived from an EMBL/GenBank/DDBJ whole genome shotgun (WGS) entry which is preliminary data.</text>
</comment>
<dbReference type="GeneID" id="93229095"/>
<evidence type="ECO:0000313" key="2">
    <source>
        <dbReference type="Proteomes" id="UP000245778"/>
    </source>
</evidence>
<reference evidence="1 2" key="1">
    <citation type="submission" date="2018-04" db="EMBL/GenBank/DDBJ databases">
        <title>Genomic Encyclopedia of Type Strains, Phase IV (KMG-IV): sequencing the most valuable type-strain genomes for metagenomic binning, comparative biology and taxonomic classification.</title>
        <authorList>
            <person name="Goeker M."/>
        </authorList>
    </citation>
    <scope>NUCLEOTIDE SEQUENCE [LARGE SCALE GENOMIC DNA]</scope>
    <source>
        <strain evidence="1 2">DSM 26588</strain>
    </source>
</reference>
<organism evidence="1 2">
    <name type="scientific">Intestinimonas butyriciproducens</name>
    <dbReference type="NCBI Taxonomy" id="1297617"/>
    <lineage>
        <taxon>Bacteria</taxon>
        <taxon>Bacillati</taxon>
        <taxon>Bacillota</taxon>
        <taxon>Clostridia</taxon>
        <taxon>Eubacteriales</taxon>
        <taxon>Intestinimonas</taxon>
    </lineage>
</organism>
<dbReference type="Proteomes" id="UP000245778">
    <property type="component" value="Unassembled WGS sequence"/>
</dbReference>
<protein>
    <submittedName>
        <fullName evidence="1">Uncharacterized protein</fullName>
    </submittedName>
</protein>
<evidence type="ECO:0000313" key="1">
    <source>
        <dbReference type="EMBL" id="PVY47035.1"/>
    </source>
</evidence>
<dbReference type="RefSeq" id="WP_116722471.1">
    <property type="nucleotide sequence ID" value="NZ_CP011524.1"/>
</dbReference>
<gene>
    <name evidence="1" type="ORF">C7373_11138</name>
</gene>